<gene>
    <name evidence="2" type="ORF">CON36_32910</name>
</gene>
<dbReference type="PROSITE" id="PS51257">
    <property type="entry name" value="PROKAR_LIPOPROTEIN"/>
    <property type="match status" value="1"/>
</dbReference>
<protein>
    <recommendedName>
        <fullName evidence="4">Lipoprotein</fullName>
    </recommendedName>
</protein>
<dbReference type="EMBL" id="NVMX01000153">
    <property type="protein sequence ID" value="PDZ94609.1"/>
    <property type="molecule type" value="Genomic_DNA"/>
</dbReference>
<accession>A0A9X6XVG9</accession>
<reference evidence="2 3" key="1">
    <citation type="submission" date="2017-09" db="EMBL/GenBank/DDBJ databases">
        <title>Large-scale bioinformatics analysis of Bacillus genomes uncovers conserved roles of natural products in bacterial physiology.</title>
        <authorList>
            <consortium name="Agbiome Team Llc"/>
            <person name="Bleich R.M."/>
            <person name="Grubbs K.J."/>
            <person name="Santa Maria K.C."/>
            <person name="Allen S.E."/>
            <person name="Farag S."/>
            <person name="Shank E.A."/>
            <person name="Bowers A."/>
        </authorList>
    </citation>
    <scope>NUCLEOTIDE SEQUENCE [LARGE SCALE GENOMIC DNA]</scope>
    <source>
        <strain evidence="2 3">AFS092789</strain>
    </source>
</reference>
<evidence type="ECO:0008006" key="4">
    <source>
        <dbReference type="Google" id="ProtNLM"/>
    </source>
</evidence>
<organism evidence="2 3">
    <name type="scientific">Bacillus cereus</name>
    <dbReference type="NCBI Taxonomy" id="1396"/>
    <lineage>
        <taxon>Bacteria</taxon>
        <taxon>Bacillati</taxon>
        <taxon>Bacillota</taxon>
        <taxon>Bacilli</taxon>
        <taxon>Bacillales</taxon>
        <taxon>Bacillaceae</taxon>
        <taxon>Bacillus</taxon>
        <taxon>Bacillus cereus group</taxon>
    </lineage>
</organism>
<name>A0A9X6XVG9_BACCE</name>
<proteinExistence type="predicted"/>
<feature type="signal peptide" evidence="1">
    <location>
        <begin position="1"/>
        <end position="22"/>
    </location>
</feature>
<feature type="chain" id="PRO_5040725167" description="Lipoprotein" evidence="1">
    <location>
        <begin position="23"/>
        <end position="108"/>
    </location>
</feature>
<dbReference type="AlphaFoldDB" id="A0A9X6XVG9"/>
<evidence type="ECO:0000313" key="2">
    <source>
        <dbReference type="EMBL" id="PDZ94609.1"/>
    </source>
</evidence>
<evidence type="ECO:0000256" key="1">
    <source>
        <dbReference type="SAM" id="SignalP"/>
    </source>
</evidence>
<dbReference type="Proteomes" id="UP000219922">
    <property type="component" value="Unassembled WGS sequence"/>
</dbReference>
<keyword evidence="1" id="KW-0732">Signal</keyword>
<evidence type="ECO:0000313" key="3">
    <source>
        <dbReference type="Proteomes" id="UP000219922"/>
    </source>
</evidence>
<dbReference type="RefSeq" id="WP_098006866.1">
    <property type="nucleotide sequence ID" value="NZ_NVMX01000153.1"/>
</dbReference>
<comment type="caution">
    <text evidence="2">The sequence shown here is derived from an EMBL/GenBank/DDBJ whole genome shotgun (WGS) entry which is preliminary data.</text>
</comment>
<sequence length="108" mass="12179">MRKIFISFMVMFSILLFGCSHDNVQVKVNGKSTLISKSALRLVSLKNRLPVKSSVPATEIADIKIEHNGTLHEIFIVGDSAIVYFNDGAIRQYEISLDELQKIQKEIK</sequence>